<sequence>MSVYAHRSIQQYDLSLKEICHSGTLWYQGESNTDYTKDYRGLFEAVIKDWRSTWNLGEFPFLYVQLANYCPWRMEPAVSKWAEIREAQRKALEIPGTGMAVTYDAGEYNDIHPRDKRTVGNRLALLALKLVYKENVVYSGPLYHHKETDNDKIKLYFTHGESGLKAKGSSLRAFTICGEDGKYTEAEATIEGNTVIVSGKGITKPVNVRYAWSDNPEEANLYNLDGLPAAPFSTET</sequence>
<dbReference type="Gene3D" id="3.40.50.1110">
    <property type="entry name" value="SGNH hydrolase"/>
    <property type="match status" value="1"/>
</dbReference>
<keyword evidence="1" id="KW-0378">Hydrolase</keyword>
<dbReference type="SUPFAM" id="SSF52266">
    <property type="entry name" value="SGNH hydrolase"/>
    <property type="match status" value="1"/>
</dbReference>
<dbReference type="InterPro" id="IPR039329">
    <property type="entry name" value="SIAE"/>
</dbReference>
<accession>A0A6P1TRJ9</accession>
<dbReference type="PANTHER" id="PTHR22901">
    <property type="entry name" value="SIALATE O-ACETYLESTERASE"/>
    <property type="match status" value="1"/>
</dbReference>
<evidence type="ECO:0000256" key="1">
    <source>
        <dbReference type="ARBA" id="ARBA00022801"/>
    </source>
</evidence>
<dbReference type="InterPro" id="IPR036514">
    <property type="entry name" value="SGNH_hydro_sf"/>
</dbReference>
<evidence type="ECO:0000313" key="4">
    <source>
        <dbReference type="Proteomes" id="UP000464314"/>
    </source>
</evidence>
<dbReference type="InterPro" id="IPR005181">
    <property type="entry name" value="SASA"/>
</dbReference>
<dbReference type="EMBL" id="CP048000">
    <property type="protein sequence ID" value="QHQ63564.1"/>
    <property type="molecule type" value="Genomic_DNA"/>
</dbReference>
<dbReference type="Proteomes" id="UP000464314">
    <property type="component" value="Chromosome"/>
</dbReference>
<dbReference type="AlphaFoldDB" id="A0A6P1TRJ9"/>
<dbReference type="PANTHER" id="PTHR22901:SF0">
    <property type="entry name" value="SIALATE O-ACETYLESTERASE"/>
    <property type="match status" value="1"/>
</dbReference>
<evidence type="ECO:0000259" key="2">
    <source>
        <dbReference type="Pfam" id="PF03629"/>
    </source>
</evidence>
<protein>
    <recommendedName>
        <fullName evidence="2">Sialate O-acetylesterase domain-containing protein</fullName>
    </recommendedName>
</protein>
<dbReference type="Pfam" id="PF03629">
    <property type="entry name" value="SASA"/>
    <property type="match status" value="1"/>
</dbReference>
<keyword evidence="4" id="KW-1185">Reference proteome</keyword>
<dbReference type="GO" id="GO:0001681">
    <property type="term" value="F:sialate O-acetylesterase activity"/>
    <property type="evidence" value="ECO:0007669"/>
    <property type="project" value="InterPro"/>
</dbReference>
<reference evidence="3 4" key="1">
    <citation type="submission" date="2020-01" db="EMBL/GenBank/DDBJ databases">
        <title>Genome analysis of Anaerocolumna sp. CBA3638.</title>
        <authorList>
            <person name="Kim J."/>
            <person name="Roh S.W."/>
        </authorList>
    </citation>
    <scope>NUCLEOTIDE SEQUENCE [LARGE SCALE GENOMIC DNA]</scope>
    <source>
        <strain evidence="3 4">CBA3638</strain>
    </source>
</reference>
<dbReference type="KEGG" id="anr:Ana3638_00290"/>
<evidence type="ECO:0000313" key="3">
    <source>
        <dbReference type="EMBL" id="QHQ63564.1"/>
    </source>
</evidence>
<organism evidence="3 4">
    <name type="scientific">Anaerocolumna sedimenticola</name>
    <dbReference type="NCBI Taxonomy" id="2696063"/>
    <lineage>
        <taxon>Bacteria</taxon>
        <taxon>Bacillati</taxon>
        <taxon>Bacillota</taxon>
        <taxon>Clostridia</taxon>
        <taxon>Lachnospirales</taxon>
        <taxon>Lachnospiraceae</taxon>
        <taxon>Anaerocolumna</taxon>
    </lineage>
</organism>
<dbReference type="GO" id="GO:0005975">
    <property type="term" value="P:carbohydrate metabolic process"/>
    <property type="evidence" value="ECO:0007669"/>
    <property type="project" value="TreeGrafter"/>
</dbReference>
<proteinExistence type="predicted"/>
<feature type="domain" description="Sialate O-acetylesterase" evidence="2">
    <location>
        <begin position="8"/>
        <end position="124"/>
    </location>
</feature>
<name>A0A6P1TRJ9_9FIRM</name>
<gene>
    <name evidence="3" type="ORF">Ana3638_00290</name>
</gene>